<comment type="subunit">
    <text evidence="4">Homodimer.</text>
</comment>
<dbReference type="SUPFAM" id="SSF63411">
    <property type="entry name" value="LuxS/MPP-like metallohydrolase"/>
    <property type="match status" value="1"/>
</dbReference>
<evidence type="ECO:0000256" key="12">
    <source>
        <dbReference type="ARBA" id="ARBA00024654"/>
    </source>
</evidence>
<dbReference type="PIRSF" id="PIRSF006160">
    <property type="entry name" value="AI2"/>
    <property type="match status" value="1"/>
</dbReference>
<keyword evidence="7" id="KW-0673">Quorum sensing</keyword>
<protein>
    <recommendedName>
        <fullName evidence="6">S-ribosylhomocysteine lyase</fullName>
        <ecNumber evidence="5">4.4.1.21</ecNumber>
    </recommendedName>
    <alternativeName>
        <fullName evidence="13">AI-2 synthesis protein</fullName>
    </alternativeName>
    <alternativeName>
        <fullName evidence="14">Autoinducer-2 production protein LuxS</fullName>
    </alternativeName>
</protein>
<evidence type="ECO:0000256" key="11">
    <source>
        <dbReference type="ARBA" id="ARBA00023239"/>
    </source>
</evidence>
<evidence type="ECO:0000256" key="9">
    <source>
        <dbReference type="ARBA" id="ARBA00022929"/>
    </source>
</evidence>
<reference evidence="15 16" key="1">
    <citation type="submission" date="2017-11" db="EMBL/GenBank/DDBJ databases">
        <title>Infants hospitalized years apart are colonized by the same room-sourced microbial strains.</title>
        <authorList>
            <person name="Brooks B."/>
            <person name="Olm M.R."/>
            <person name="Firek B.A."/>
            <person name="Baker R."/>
            <person name="Thomas B.C."/>
            <person name="Morowitz M.J."/>
            <person name="Banfield J.F."/>
        </authorList>
    </citation>
    <scope>NUCLEOTIDE SEQUENCE [LARGE SCALE GENOMIC DNA]</scope>
    <source>
        <strain evidence="15">S2_012_000_R3_87</strain>
    </source>
</reference>
<sequence>MTENNTGNSTENKINVKSFELDHRKVAAPYIRVADRTDLGGGVEIIKYDLRFCQPNQEHLDTKALHSVEHMMANFMRNYTDKLIGFAPMGCRTGFYAITNGMEQDELLRAVEGALNDILNATEVPAANEVQCGWGEHHSLEGAQEAARNFLAAKDEWLNVMA</sequence>
<dbReference type="GO" id="GO:0009372">
    <property type="term" value="P:quorum sensing"/>
    <property type="evidence" value="ECO:0007669"/>
    <property type="project" value="UniProtKB-KW"/>
</dbReference>
<dbReference type="PANTHER" id="PTHR35799">
    <property type="entry name" value="S-RIBOSYLHOMOCYSTEINE LYASE"/>
    <property type="match status" value="1"/>
</dbReference>
<evidence type="ECO:0000256" key="8">
    <source>
        <dbReference type="ARBA" id="ARBA00022723"/>
    </source>
</evidence>
<dbReference type="EC" id="4.4.1.21" evidence="5"/>
<keyword evidence="9" id="KW-0071">Autoinducer synthesis</keyword>
<dbReference type="Gene3D" id="3.30.1360.80">
    <property type="entry name" value="S-ribosylhomocysteinase (LuxS)"/>
    <property type="match status" value="1"/>
</dbReference>
<dbReference type="Proteomes" id="UP000249451">
    <property type="component" value="Unassembled WGS sequence"/>
</dbReference>
<comment type="function">
    <text evidence="12">Involved in the synthesis of autoinducer 2 (AI-2) which is secreted by bacteria and is used to communicate both the cell density and the metabolic potential of the environment. The regulation of gene expression in response to changes in cell density is called quorum sensing. Catalyzes the transformation of S-ribosylhomocysteine (RHC) to homocysteine (HC) and 4,5-dihydroxy-2,3-pentadione (DPD).</text>
</comment>
<evidence type="ECO:0000313" key="16">
    <source>
        <dbReference type="Proteomes" id="UP000249451"/>
    </source>
</evidence>
<comment type="catalytic activity">
    <reaction evidence="1">
        <text>S-(5-deoxy-D-ribos-5-yl)-L-homocysteine = (S)-4,5-dihydroxypentane-2,3-dione + L-homocysteine</text>
        <dbReference type="Rhea" id="RHEA:17753"/>
        <dbReference type="ChEBI" id="CHEBI:29484"/>
        <dbReference type="ChEBI" id="CHEBI:58195"/>
        <dbReference type="ChEBI" id="CHEBI:58199"/>
        <dbReference type="EC" id="4.4.1.21"/>
    </reaction>
</comment>
<evidence type="ECO:0000256" key="6">
    <source>
        <dbReference type="ARBA" id="ARBA00015130"/>
    </source>
</evidence>
<dbReference type="InterPro" id="IPR003815">
    <property type="entry name" value="S-ribosylhomocysteinase"/>
</dbReference>
<evidence type="ECO:0000256" key="1">
    <source>
        <dbReference type="ARBA" id="ARBA00000297"/>
    </source>
</evidence>
<accession>A0A2W5B5K4</accession>
<evidence type="ECO:0000313" key="15">
    <source>
        <dbReference type="EMBL" id="PZP02115.1"/>
    </source>
</evidence>
<dbReference type="GO" id="GO:0005506">
    <property type="term" value="F:iron ion binding"/>
    <property type="evidence" value="ECO:0007669"/>
    <property type="project" value="InterPro"/>
</dbReference>
<evidence type="ECO:0000256" key="5">
    <source>
        <dbReference type="ARBA" id="ARBA00012240"/>
    </source>
</evidence>
<comment type="cofactor">
    <cofactor evidence="2">
        <name>Fe cation</name>
        <dbReference type="ChEBI" id="CHEBI:24875"/>
    </cofactor>
</comment>
<keyword evidence="11 15" id="KW-0456">Lyase</keyword>
<evidence type="ECO:0000256" key="10">
    <source>
        <dbReference type="ARBA" id="ARBA00023004"/>
    </source>
</evidence>
<dbReference type="EMBL" id="QFNY01000045">
    <property type="protein sequence ID" value="PZP02115.1"/>
    <property type="molecule type" value="Genomic_DNA"/>
</dbReference>
<dbReference type="AlphaFoldDB" id="A0A2W5B5K4"/>
<evidence type="ECO:0000256" key="13">
    <source>
        <dbReference type="ARBA" id="ARBA00030600"/>
    </source>
</evidence>
<evidence type="ECO:0000256" key="14">
    <source>
        <dbReference type="ARBA" id="ARBA00031777"/>
    </source>
</evidence>
<evidence type="ECO:0000256" key="2">
    <source>
        <dbReference type="ARBA" id="ARBA00001962"/>
    </source>
</evidence>
<proteinExistence type="inferred from homology"/>
<evidence type="ECO:0000256" key="4">
    <source>
        <dbReference type="ARBA" id="ARBA00011738"/>
    </source>
</evidence>
<organism evidence="15 16">
    <name type="scientific">Corynebacterium urealyticum</name>
    <dbReference type="NCBI Taxonomy" id="43771"/>
    <lineage>
        <taxon>Bacteria</taxon>
        <taxon>Bacillati</taxon>
        <taxon>Actinomycetota</taxon>
        <taxon>Actinomycetes</taxon>
        <taxon>Mycobacteriales</taxon>
        <taxon>Corynebacteriaceae</taxon>
        <taxon>Corynebacterium</taxon>
    </lineage>
</organism>
<comment type="similarity">
    <text evidence="3">Belongs to the LuxS family.</text>
</comment>
<dbReference type="InterPro" id="IPR011249">
    <property type="entry name" value="Metalloenz_LuxS/M16"/>
</dbReference>
<evidence type="ECO:0000256" key="7">
    <source>
        <dbReference type="ARBA" id="ARBA00022654"/>
    </source>
</evidence>
<dbReference type="PANTHER" id="PTHR35799:SF1">
    <property type="entry name" value="S-RIBOSYLHOMOCYSTEINE LYASE"/>
    <property type="match status" value="1"/>
</dbReference>
<dbReference type="GO" id="GO:0043768">
    <property type="term" value="F:S-ribosylhomocysteine lyase activity"/>
    <property type="evidence" value="ECO:0007669"/>
    <property type="project" value="UniProtKB-EC"/>
</dbReference>
<dbReference type="Pfam" id="PF02664">
    <property type="entry name" value="LuxS"/>
    <property type="match status" value="1"/>
</dbReference>
<dbReference type="NCBIfam" id="NF002604">
    <property type="entry name" value="PRK02260.1-4"/>
    <property type="match status" value="1"/>
</dbReference>
<keyword evidence="10" id="KW-0408">Iron</keyword>
<dbReference type="PRINTS" id="PR01487">
    <property type="entry name" value="LUXSPROTEIN"/>
</dbReference>
<dbReference type="InterPro" id="IPR037005">
    <property type="entry name" value="LuxS_sf"/>
</dbReference>
<comment type="caution">
    <text evidence="15">The sequence shown here is derived from an EMBL/GenBank/DDBJ whole genome shotgun (WGS) entry which is preliminary data.</text>
</comment>
<evidence type="ECO:0000256" key="3">
    <source>
        <dbReference type="ARBA" id="ARBA00007311"/>
    </source>
</evidence>
<keyword evidence="8" id="KW-0479">Metal-binding</keyword>
<gene>
    <name evidence="15" type="ORF">DI609_02920</name>
</gene>
<name>A0A2W5B5K4_9CORY</name>